<feature type="domain" description="SMP-30/Gluconolactonase/LRE-like region" evidence="3">
    <location>
        <begin position="26"/>
        <end position="241"/>
    </location>
</feature>
<organism evidence="4 5">
    <name type="scientific">Mycobacterium paragordonae</name>
    <dbReference type="NCBI Taxonomy" id="1389713"/>
    <lineage>
        <taxon>Bacteria</taxon>
        <taxon>Bacillati</taxon>
        <taxon>Actinomycetota</taxon>
        <taxon>Actinomycetes</taxon>
        <taxon>Mycobacteriales</taxon>
        <taxon>Mycobacteriaceae</taxon>
        <taxon>Mycobacterium</taxon>
    </lineage>
</organism>
<comment type="similarity">
    <text evidence="1">Belongs to the SMP-30/CGR1 family.</text>
</comment>
<dbReference type="Gene3D" id="2.120.10.30">
    <property type="entry name" value="TolB, C-terminal domain"/>
    <property type="match status" value="1"/>
</dbReference>
<dbReference type="InterPro" id="IPR051262">
    <property type="entry name" value="SMP-30/CGR1_Lactonase"/>
</dbReference>
<dbReference type="EMBL" id="BLKX01000001">
    <property type="protein sequence ID" value="GFG82061.1"/>
    <property type="molecule type" value="Genomic_DNA"/>
</dbReference>
<evidence type="ECO:0000256" key="2">
    <source>
        <dbReference type="ARBA" id="ARBA00022801"/>
    </source>
</evidence>
<evidence type="ECO:0000313" key="5">
    <source>
        <dbReference type="Proteomes" id="UP000465240"/>
    </source>
</evidence>
<dbReference type="PANTHER" id="PTHR47572:SF4">
    <property type="entry name" value="LACTONASE DRP35"/>
    <property type="match status" value="1"/>
</dbReference>
<evidence type="ECO:0000256" key="1">
    <source>
        <dbReference type="ARBA" id="ARBA00008853"/>
    </source>
</evidence>
<dbReference type="SUPFAM" id="SSF63829">
    <property type="entry name" value="Calcium-dependent phosphotriesterase"/>
    <property type="match status" value="1"/>
</dbReference>
<accession>A0ABQ1CC95</accession>
<dbReference type="PANTHER" id="PTHR47572">
    <property type="entry name" value="LIPOPROTEIN-RELATED"/>
    <property type="match status" value="1"/>
</dbReference>
<gene>
    <name evidence="4" type="ORF">MPRG_53370</name>
</gene>
<name>A0ABQ1CC95_9MYCO</name>
<keyword evidence="2" id="KW-0378">Hydrolase</keyword>
<protein>
    <recommendedName>
        <fullName evidence="3">SMP-30/Gluconolactonase/LRE-like region domain-containing protein</fullName>
    </recommendedName>
</protein>
<dbReference type="Pfam" id="PF08450">
    <property type="entry name" value="SGL"/>
    <property type="match status" value="1"/>
</dbReference>
<dbReference type="InterPro" id="IPR013658">
    <property type="entry name" value="SGL"/>
</dbReference>
<evidence type="ECO:0000313" key="4">
    <source>
        <dbReference type="EMBL" id="GFG82061.1"/>
    </source>
</evidence>
<dbReference type="InterPro" id="IPR011042">
    <property type="entry name" value="6-blade_b-propeller_TolB-like"/>
</dbReference>
<comment type="caution">
    <text evidence="4">The sequence shown here is derived from an EMBL/GenBank/DDBJ whole genome shotgun (WGS) entry which is preliminary data.</text>
</comment>
<reference evidence="4 5" key="1">
    <citation type="journal article" date="2019" name="Emerg. Microbes Infect.">
        <title>Comprehensive subspecies identification of 175 nontuberculous mycobacteria species based on 7547 genomic profiles.</title>
        <authorList>
            <person name="Matsumoto Y."/>
            <person name="Kinjo T."/>
            <person name="Motooka D."/>
            <person name="Nabeya D."/>
            <person name="Jung N."/>
            <person name="Uechi K."/>
            <person name="Horii T."/>
            <person name="Iida T."/>
            <person name="Fujita J."/>
            <person name="Nakamura S."/>
        </authorList>
    </citation>
    <scope>NUCLEOTIDE SEQUENCE [LARGE SCALE GENOMIC DNA]</scope>
    <source>
        <strain evidence="4 5">JCM 18565</strain>
    </source>
</reference>
<evidence type="ECO:0000259" key="3">
    <source>
        <dbReference type="Pfam" id="PF08450"/>
    </source>
</evidence>
<keyword evidence="5" id="KW-1185">Reference proteome</keyword>
<sequence length="265" mass="26936">MGGVDAVTEVLWESDGLLEAPRPLPDGSVLFANTTAGGVYRWSDGNVSTVLEKRRGIGGIAVHADGGFLVSGRDLAYAGPAGLRTVWAADGATGLNDLTVAPDGSVVVGVLRHQPRRGEAAGPTELVQVAPDGGTRVLASDLLWPNGVGYAPDGTRLYVCEYAAARVRVIGPQGASVFAEAPRGECDGLAVDVEGGVWVALGSGGGIARFDSGGALVELIEVPGRFVSSLAFAGTAIYLTTIGALLRMDVGVPGSEIPAAAMQID</sequence>
<dbReference type="Proteomes" id="UP000465240">
    <property type="component" value="Unassembled WGS sequence"/>
</dbReference>
<proteinExistence type="inferred from homology"/>